<keyword evidence="2" id="KW-1185">Reference proteome</keyword>
<accession>A0A8J2KAM3</accession>
<organism evidence="1 2">
    <name type="scientific">Allacma fusca</name>
    <dbReference type="NCBI Taxonomy" id="39272"/>
    <lineage>
        <taxon>Eukaryota</taxon>
        <taxon>Metazoa</taxon>
        <taxon>Ecdysozoa</taxon>
        <taxon>Arthropoda</taxon>
        <taxon>Hexapoda</taxon>
        <taxon>Collembola</taxon>
        <taxon>Symphypleona</taxon>
        <taxon>Sminthuridae</taxon>
        <taxon>Allacma</taxon>
    </lineage>
</organism>
<feature type="non-terminal residue" evidence="1">
    <location>
        <position position="22"/>
    </location>
</feature>
<reference evidence="1" key="1">
    <citation type="submission" date="2021-06" db="EMBL/GenBank/DDBJ databases">
        <authorList>
            <person name="Hodson N. C."/>
            <person name="Mongue J. A."/>
            <person name="Jaron S. K."/>
        </authorList>
    </citation>
    <scope>NUCLEOTIDE SEQUENCE</scope>
</reference>
<gene>
    <name evidence="1" type="ORF">AFUS01_LOCUS23920</name>
</gene>
<protein>
    <submittedName>
        <fullName evidence="1">Uncharacterized protein</fullName>
    </submittedName>
</protein>
<dbReference type="EMBL" id="CAJVCH010293040">
    <property type="protein sequence ID" value="CAG7785288.1"/>
    <property type="molecule type" value="Genomic_DNA"/>
</dbReference>
<evidence type="ECO:0000313" key="1">
    <source>
        <dbReference type="EMBL" id="CAG7785288.1"/>
    </source>
</evidence>
<sequence>MGIGQRTAIIDEEMCQNLEDLA</sequence>
<evidence type="ECO:0000313" key="2">
    <source>
        <dbReference type="Proteomes" id="UP000708208"/>
    </source>
</evidence>
<dbReference type="Proteomes" id="UP000708208">
    <property type="component" value="Unassembled WGS sequence"/>
</dbReference>
<comment type="caution">
    <text evidence="1">The sequence shown here is derived from an EMBL/GenBank/DDBJ whole genome shotgun (WGS) entry which is preliminary data.</text>
</comment>
<proteinExistence type="predicted"/>
<name>A0A8J2KAM3_9HEXA</name>
<dbReference type="AlphaFoldDB" id="A0A8J2KAM3"/>